<dbReference type="PANTHER" id="PTHR24320">
    <property type="entry name" value="RETINOL DEHYDROGENASE"/>
    <property type="match status" value="1"/>
</dbReference>
<organism evidence="3 4">
    <name type="scientific">Tetradesmus obliquus</name>
    <name type="common">Green alga</name>
    <name type="synonym">Acutodesmus obliquus</name>
    <dbReference type="NCBI Taxonomy" id="3088"/>
    <lineage>
        <taxon>Eukaryota</taxon>
        <taxon>Viridiplantae</taxon>
        <taxon>Chlorophyta</taxon>
        <taxon>core chlorophytes</taxon>
        <taxon>Chlorophyceae</taxon>
        <taxon>CS clade</taxon>
        <taxon>Sphaeropleales</taxon>
        <taxon>Scenedesmaceae</taxon>
        <taxon>Tetradesmus</taxon>
    </lineage>
</organism>
<gene>
    <name evidence="3" type="ORF">BQ4739_LOCUS6122</name>
</gene>
<dbReference type="GO" id="GO:0016491">
    <property type="term" value="F:oxidoreductase activity"/>
    <property type="evidence" value="ECO:0007669"/>
    <property type="project" value="UniProtKB-KW"/>
</dbReference>
<dbReference type="PANTHER" id="PTHR24320:SF148">
    <property type="entry name" value="NAD(P)-BINDING ROSSMANN-FOLD SUPERFAMILY PROTEIN"/>
    <property type="match status" value="1"/>
</dbReference>
<dbReference type="SUPFAM" id="SSF51735">
    <property type="entry name" value="NAD(P)-binding Rossmann-fold domains"/>
    <property type="match status" value="1"/>
</dbReference>
<sequence length="452" mass="49322">MNLARDIYDIAKQWYTAATWTERDIPDLEGKTIMVTGATDGVGFEAARAFAEHGARVIIHGRNEDKARRVVEDLRRTASPKAQLEVMICDLTDFDSIKAMADDFKSRGWPLHVLLNNAGIQAPADHRGQKTPGGFEVTMSSNFFGPLYLTYQLLDVLKATAPSRIVWVTSVGSQLVNPPYLGGNSWCPGIDWFMWPGLNWNDLNWCPGIDWFMWPGLNWNDLKGSQYPDSDWWQYSRTKLMNLMTGKEMARRLAGSGVEVFIAHPGLTRTDHFGKADTDAKKSSAGVEAFANSFWGTDACMGAIPLMFASTEPTLKGRSGSFIGSPQLGLVNYFQAGIIPTPNPPLARDPWACRRLLDASLAILKEVDPALPNADISPDGKVLLDHDFGSKVLPADGTSGGAALPGLGPRSKGLGIHDAQGITGRGATNIGRRPTPFLAAIRYAFMDAPKDI</sequence>
<dbReference type="InterPro" id="IPR036291">
    <property type="entry name" value="NAD(P)-bd_dom_sf"/>
</dbReference>
<evidence type="ECO:0000313" key="3">
    <source>
        <dbReference type="EMBL" id="SZX65650.1"/>
    </source>
</evidence>
<reference evidence="3 4" key="1">
    <citation type="submission" date="2016-10" db="EMBL/GenBank/DDBJ databases">
        <authorList>
            <person name="Cai Z."/>
        </authorList>
    </citation>
    <scope>NUCLEOTIDE SEQUENCE [LARGE SCALE GENOMIC DNA]</scope>
</reference>
<dbReference type="STRING" id="3088.A0A383VL68"/>
<dbReference type="Gene3D" id="3.40.50.720">
    <property type="entry name" value="NAD(P)-binding Rossmann-like Domain"/>
    <property type="match status" value="1"/>
</dbReference>
<evidence type="ECO:0000313" key="4">
    <source>
        <dbReference type="Proteomes" id="UP000256970"/>
    </source>
</evidence>
<keyword evidence="4" id="KW-1185">Reference proteome</keyword>
<keyword evidence="2" id="KW-0560">Oxidoreductase</keyword>
<dbReference type="EMBL" id="FNXT01000654">
    <property type="protein sequence ID" value="SZX65650.1"/>
    <property type="molecule type" value="Genomic_DNA"/>
</dbReference>
<dbReference type="AlphaFoldDB" id="A0A383VL68"/>
<evidence type="ECO:0000256" key="1">
    <source>
        <dbReference type="ARBA" id="ARBA00006484"/>
    </source>
</evidence>
<name>A0A383VL68_TETOB</name>
<evidence type="ECO:0000256" key="2">
    <source>
        <dbReference type="ARBA" id="ARBA00023002"/>
    </source>
</evidence>
<proteinExistence type="inferred from homology"/>
<dbReference type="Proteomes" id="UP000256970">
    <property type="component" value="Unassembled WGS sequence"/>
</dbReference>
<dbReference type="PRINTS" id="PR00081">
    <property type="entry name" value="GDHRDH"/>
</dbReference>
<dbReference type="Pfam" id="PF00106">
    <property type="entry name" value="adh_short"/>
    <property type="match status" value="1"/>
</dbReference>
<accession>A0A383VL68</accession>
<comment type="similarity">
    <text evidence="1">Belongs to the short-chain dehydrogenases/reductases (SDR) family.</text>
</comment>
<protein>
    <submittedName>
        <fullName evidence="3">Uncharacterized protein</fullName>
    </submittedName>
</protein>
<dbReference type="InterPro" id="IPR002347">
    <property type="entry name" value="SDR_fam"/>
</dbReference>